<evidence type="ECO:0000256" key="7">
    <source>
        <dbReference type="ARBA" id="ARBA00043129"/>
    </source>
</evidence>
<accession>A0A642V7Q3</accession>
<feature type="binding site" evidence="12">
    <location>
        <begin position="137"/>
        <end position="138"/>
    </location>
    <ligand>
        <name>S-adenosyl-L-methionine</name>
        <dbReference type="ChEBI" id="CHEBI:59789"/>
    </ligand>
</feature>
<dbReference type="FunFam" id="3.40.50.150:FF:000025">
    <property type="entry name" value="N-terminal Xaa-Pro-Lys N-methyltransferase 1"/>
    <property type="match status" value="1"/>
</dbReference>
<dbReference type="Proteomes" id="UP000761534">
    <property type="component" value="Unassembled WGS sequence"/>
</dbReference>
<evidence type="ECO:0000256" key="12">
    <source>
        <dbReference type="PIRSR" id="PIRSR016958-1"/>
    </source>
</evidence>
<comment type="catalytic activity">
    <reaction evidence="10">
        <text>N-terminal L-alanyl-L-prolyl-L-lysyl-[protein] + 3 S-adenosyl-L-methionine = N-terminal N,N,N-trimethyl-L-alanyl-L-prolyl-L-lysyl-[protein] + 3 S-adenosyl-L-homocysteine + 3 H(+)</text>
        <dbReference type="Rhea" id="RHEA:54712"/>
        <dbReference type="Rhea" id="RHEA-COMP:13785"/>
        <dbReference type="Rhea" id="RHEA-COMP:13971"/>
        <dbReference type="ChEBI" id="CHEBI:15378"/>
        <dbReference type="ChEBI" id="CHEBI:57856"/>
        <dbReference type="ChEBI" id="CHEBI:59789"/>
        <dbReference type="ChEBI" id="CHEBI:138057"/>
        <dbReference type="ChEBI" id="CHEBI:138315"/>
        <dbReference type="EC" id="2.1.1.244"/>
    </reaction>
</comment>
<evidence type="ECO:0000256" key="9">
    <source>
        <dbReference type="ARBA" id="ARBA00047885"/>
    </source>
</evidence>
<comment type="catalytic activity">
    <reaction evidence="9">
        <text>N-terminal L-prolyl-L-prolyl-L-lysyl-[protein] + 2 S-adenosyl-L-methionine = N-terminal N,N-dimethyl-L-prolyl-L-prolyl-L-lysyl-[protein] + 2 S-adenosyl-L-homocysteine + 2 H(+)</text>
        <dbReference type="Rhea" id="RHEA:54736"/>
        <dbReference type="Rhea" id="RHEA-COMP:13787"/>
        <dbReference type="Rhea" id="RHEA-COMP:13974"/>
        <dbReference type="ChEBI" id="CHEBI:15378"/>
        <dbReference type="ChEBI" id="CHEBI:57856"/>
        <dbReference type="ChEBI" id="CHEBI:59789"/>
        <dbReference type="ChEBI" id="CHEBI:138059"/>
        <dbReference type="ChEBI" id="CHEBI:138318"/>
        <dbReference type="EC" id="2.1.1.244"/>
    </reaction>
</comment>
<keyword evidence="2" id="KW-0489">Methyltransferase</keyword>
<feature type="binding site" evidence="12">
    <location>
        <position position="153"/>
    </location>
    <ligand>
        <name>S-adenosyl-L-methionine</name>
        <dbReference type="ChEBI" id="CHEBI:59789"/>
    </ligand>
</feature>
<feature type="binding site" evidence="12">
    <location>
        <position position="85"/>
    </location>
    <ligand>
        <name>S-adenosyl-L-methionine</name>
        <dbReference type="ChEBI" id="CHEBI:59789"/>
    </ligand>
</feature>
<gene>
    <name evidence="14" type="ORF">TRICI_001714</name>
</gene>
<keyword evidence="4 12" id="KW-0949">S-adenosyl-L-methionine</keyword>
<evidence type="ECO:0000256" key="11">
    <source>
        <dbReference type="ARBA" id="ARBA00082558"/>
    </source>
</evidence>
<dbReference type="PIRSF" id="PIRSF016958">
    <property type="entry name" value="DUF858_MeTrfase_lik"/>
    <property type="match status" value="1"/>
</dbReference>
<dbReference type="VEuPathDB" id="FungiDB:TRICI_001714"/>
<evidence type="ECO:0000256" key="4">
    <source>
        <dbReference type="ARBA" id="ARBA00022691"/>
    </source>
</evidence>
<comment type="caution">
    <text evidence="14">The sequence shown here is derived from an EMBL/GenBank/DDBJ whole genome shotgun (WGS) entry which is preliminary data.</text>
</comment>
<comment type="catalytic activity">
    <reaction evidence="8">
        <text>N-terminal L-seryl-L-prolyl-L-lysyl-[protein] + 3 S-adenosyl-L-methionine = N-terminal N,N,N-trimethyl-L-seryl-L-prolyl-L-lysyl-[protein] + 3 S-adenosyl-L-homocysteine + 3 H(+)</text>
        <dbReference type="Rhea" id="RHEA:54724"/>
        <dbReference type="Rhea" id="RHEA-COMP:13789"/>
        <dbReference type="Rhea" id="RHEA-COMP:13973"/>
        <dbReference type="ChEBI" id="CHEBI:15378"/>
        <dbReference type="ChEBI" id="CHEBI:57856"/>
        <dbReference type="ChEBI" id="CHEBI:59789"/>
        <dbReference type="ChEBI" id="CHEBI:138061"/>
        <dbReference type="ChEBI" id="CHEBI:138317"/>
        <dbReference type="EC" id="2.1.1.244"/>
    </reaction>
</comment>
<dbReference type="Gene3D" id="3.40.50.150">
    <property type="entry name" value="Vaccinia Virus protein VP39"/>
    <property type="match status" value="1"/>
</dbReference>
<comment type="similarity">
    <text evidence="1">Belongs to the methyltransferase superfamily. NTM1 family.</text>
</comment>
<evidence type="ECO:0000256" key="5">
    <source>
        <dbReference type="ARBA" id="ARBA00039112"/>
    </source>
</evidence>
<feature type="binding site" evidence="12">
    <location>
        <position position="90"/>
    </location>
    <ligand>
        <name>S-adenosyl-L-methionine</name>
        <dbReference type="ChEBI" id="CHEBI:59789"/>
    </ligand>
</feature>
<evidence type="ECO:0000256" key="6">
    <source>
        <dbReference type="ARBA" id="ARBA00039449"/>
    </source>
</evidence>
<sequence>MQENKFSALGRMSEGTDAAERPDSHINYDDAINYWSSVPATVDGVLGGFGNSVVPKVDIVGSTGFIKGLNLRPQENQVIYGLDVGAGVGRITKEFLSKVCDRVDLLEPVKSFTDKAHEKLADLKAEGKVGEIFQIGMQDFNPEPAKYRLIWCQWCVGHLTDQNLVKFFQRCIQGLQPNGIIVVKENLTRYEDDFDETDSSVTRTDEKFRQIFADAGLSIVLTSLQRGMPKQLYPVRMYALKPT</sequence>
<evidence type="ECO:0000256" key="2">
    <source>
        <dbReference type="ARBA" id="ARBA00022603"/>
    </source>
</evidence>
<keyword evidence="15" id="KW-1185">Reference proteome</keyword>
<dbReference type="AlphaFoldDB" id="A0A642V7Q3"/>
<dbReference type="InterPro" id="IPR008576">
    <property type="entry name" value="MeTrfase_NTM1"/>
</dbReference>
<name>A0A642V7Q3_9ASCO</name>
<evidence type="ECO:0000256" key="10">
    <source>
        <dbReference type="ARBA" id="ARBA00048167"/>
    </source>
</evidence>
<dbReference type="GO" id="GO:0005737">
    <property type="term" value="C:cytoplasm"/>
    <property type="evidence" value="ECO:0007669"/>
    <property type="project" value="TreeGrafter"/>
</dbReference>
<dbReference type="EC" id="2.1.1.244" evidence="5"/>
<dbReference type="PANTHER" id="PTHR12753">
    <property type="entry name" value="AD-003 - RELATED"/>
    <property type="match status" value="1"/>
</dbReference>
<dbReference type="PANTHER" id="PTHR12753:SF0">
    <property type="entry name" value="ALPHA N-TERMINAL PROTEIN METHYLTRANSFERASE 1"/>
    <property type="match status" value="1"/>
</dbReference>
<dbReference type="GO" id="GO:0032259">
    <property type="term" value="P:methylation"/>
    <property type="evidence" value="ECO:0007669"/>
    <property type="project" value="UniProtKB-KW"/>
</dbReference>
<dbReference type="SUPFAM" id="SSF53335">
    <property type="entry name" value="S-adenosyl-L-methionine-dependent methyltransferases"/>
    <property type="match status" value="1"/>
</dbReference>
<dbReference type="CDD" id="cd02440">
    <property type="entry name" value="AdoMet_MTases"/>
    <property type="match status" value="1"/>
</dbReference>
<evidence type="ECO:0000256" key="1">
    <source>
        <dbReference type="ARBA" id="ARBA00009059"/>
    </source>
</evidence>
<evidence type="ECO:0000256" key="8">
    <source>
        <dbReference type="ARBA" id="ARBA00047306"/>
    </source>
</evidence>
<protein>
    <recommendedName>
        <fullName evidence="6">Alpha N-terminal protein methyltransferase 1</fullName>
        <ecNumber evidence="5">2.1.1.244</ecNumber>
    </recommendedName>
    <alternativeName>
        <fullName evidence="11">Translation associated element 1</fullName>
    </alternativeName>
    <alternativeName>
        <fullName evidence="7">X-Pro-Lys N-terminal protein methyltransferase 1</fullName>
    </alternativeName>
</protein>
<evidence type="ECO:0000313" key="14">
    <source>
        <dbReference type="EMBL" id="KAA8916130.1"/>
    </source>
</evidence>
<organism evidence="14 15">
    <name type="scientific">Trichomonascus ciferrii</name>
    <dbReference type="NCBI Taxonomy" id="44093"/>
    <lineage>
        <taxon>Eukaryota</taxon>
        <taxon>Fungi</taxon>
        <taxon>Dikarya</taxon>
        <taxon>Ascomycota</taxon>
        <taxon>Saccharomycotina</taxon>
        <taxon>Dipodascomycetes</taxon>
        <taxon>Dipodascales</taxon>
        <taxon>Trichomonascaceae</taxon>
        <taxon>Trichomonascus</taxon>
        <taxon>Trichomonascus ciferrii complex</taxon>
    </lineage>
</organism>
<reference evidence="14" key="1">
    <citation type="journal article" date="2019" name="G3 (Bethesda)">
        <title>Genome Assemblies of Two Rare Opportunistic Yeast Pathogens: Diutina rugosa (syn. Candida rugosa) and Trichomonascus ciferrii (syn. Candida ciferrii).</title>
        <authorList>
            <person name="Mixao V."/>
            <person name="Saus E."/>
            <person name="Hansen A.P."/>
            <person name="Lass-Florl C."/>
            <person name="Gabaldon T."/>
        </authorList>
    </citation>
    <scope>NUCLEOTIDE SEQUENCE</scope>
    <source>
        <strain evidence="14">CBS 4856</strain>
    </source>
</reference>
<keyword evidence="3" id="KW-0808">Transferase</keyword>
<feature type="region of interest" description="Disordered" evidence="13">
    <location>
        <begin position="1"/>
        <end position="23"/>
    </location>
</feature>
<dbReference type="InterPro" id="IPR029063">
    <property type="entry name" value="SAM-dependent_MTases_sf"/>
</dbReference>
<dbReference type="Pfam" id="PF05891">
    <property type="entry name" value="Methyltransf_PK"/>
    <property type="match status" value="1"/>
</dbReference>
<evidence type="ECO:0000256" key="3">
    <source>
        <dbReference type="ARBA" id="ARBA00022679"/>
    </source>
</evidence>
<dbReference type="EMBL" id="SWFS01000122">
    <property type="protein sequence ID" value="KAA8916130.1"/>
    <property type="molecule type" value="Genomic_DNA"/>
</dbReference>
<dbReference type="GO" id="GO:0071885">
    <property type="term" value="F:N-terminal protein N-methyltransferase activity"/>
    <property type="evidence" value="ECO:0007669"/>
    <property type="project" value="UniProtKB-EC"/>
</dbReference>
<evidence type="ECO:0000313" key="15">
    <source>
        <dbReference type="Proteomes" id="UP000761534"/>
    </source>
</evidence>
<proteinExistence type="inferred from homology"/>
<evidence type="ECO:0000256" key="13">
    <source>
        <dbReference type="SAM" id="MobiDB-lite"/>
    </source>
</evidence>
<dbReference type="OrthoDB" id="1298661at2759"/>